<evidence type="ECO:0000259" key="1">
    <source>
        <dbReference type="Pfam" id="PF13518"/>
    </source>
</evidence>
<feature type="domain" description="Insertion element IS150 protein InsJ-like helix-turn-helix" evidence="1">
    <location>
        <begin position="1"/>
        <end position="43"/>
    </location>
</feature>
<comment type="caution">
    <text evidence="2">The sequence shown here is derived from an EMBL/GenBank/DDBJ whole genome shotgun (WGS) entry which is preliminary data.</text>
</comment>
<organism evidence="2 3">
    <name type="scientific">Streptomyces glebosus</name>
    <dbReference type="NCBI Taxonomy" id="249580"/>
    <lineage>
        <taxon>Bacteria</taxon>
        <taxon>Bacillati</taxon>
        <taxon>Actinomycetota</taxon>
        <taxon>Actinomycetes</taxon>
        <taxon>Kitasatosporales</taxon>
        <taxon>Streptomycetaceae</taxon>
        <taxon>Streptomyces</taxon>
    </lineage>
</organism>
<evidence type="ECO:0000313" key="2">
    <source>
        <dbReference type="EMBL" id="GFE17940.1"/>
    </source>
</evidence>
<protein>
    <recommendedName>
        <fullName evidence="1">Insertion element IS150 protein InsJ-like helix-turn-helix domain-containing protein</fullName>
    </recommendedName>
</protein>
<sequence length="77" mass="9008">MDGWSLRWAAELFQVSPTTVQRWADRYRALGDAGMANRSSRPHHCLLRTPTRTERRLIKVRLTCRWVWPAPLTCGDE</sequence>
<gene>
    <name evidence="2" type="ORF">Sgleb_59870</name>
</gene>
<proteinExistence type="predicted"/>
<reference evidence="2 3" key="1">
    <citation type="submission" date="2019-12" db="EMBL/GenBank/DDBJ databases">
        <title>Whole genome shotgun sequence of Streptomyces hygroscopicus subsp. glebosus NBRC 13786.</title>
        <authorList>
            <person name="Ichikawa N."/>
            <person name="Kimura A."/>
            <person name="Kitahashi Y."/>
            <person name="Komaki H."/>
            <person name="Tamura T."/>
        </authorList>
    </citation>
    <scope>NUCLEOTIDE SEQUENCE [LARGE SCALE GENOMIC DNA]</scope>
    <source>
        <strain evidence="2 3">NBRC 13786</strain>
    </source>
</reference>
<dbReference type="InterPro" id="IPR009057">
    <property type="entry name" value="Homeodomain-like_sf"/>
</dbReference>
<dbReference type="SUPFAM" id="SSF46689">
    <property type="entry name" value="Homeodomain-like"/>
    <property type="match status" value="1"/>
</dbReference>
<evidence type="ECO:0000313" key="3">
    <source>
        <dbReference type="Proteomes" id="UP000430079"/>
    </source>
</evidence>
<dbReference type="InterPro" id="IPR055247">
    <property type="entry name" value="InsJ-like_HTH"/>
</dbReference>
<dbReference type="Pfam" id="PF13518">
    <property type="entry name" value="HTH_28"/>
    <property type="match status" value="1"/>
</dbReference>
<name>A0A640T424_9ACTN</name>
<keyword evidence="3" id="KW-1185">Reference proteome</keyword>
<dbReference type="EMBL" id="BLIO01000001">
    <property type="protein sequence ID" value="GFE17940.1"/>
    <property type="molecule type" value="Genomic_DNA"/>
</dbReference>
<dbReference type="AlphaFoldDB" id="A0A640T424"/>
<dbReference type="Proteomes" id="UP000430079">
    <property type="component" value="Unassembled WGS sequence"/>
</dbReference>
<accession>A0A640T424</accession>